<name>A0A7U3WB36_9EURY</name>
<reference evidence="2 3" key="1">
    <citation type="submission" date="2020-12" db="EMBL/GenBank/DDBJ databases">
        <title>Halosimplex halophilum sp. nov. and Halosimplex salinum sp. nov., two new members of the genus Halosimplex.</title>
        <authorList>
            <person name="Cui H.L."/>
        </authorList>
    </citation>
    <scope>NUCLEOTIDE SEQUENCE [LARGE SCALE GENOMIC DNA]</scope>
    <source>
        <strain evidence="2 3">YGH94</strain>
    </source>
</reference>
<evidence type="ECO:0000313" key="2">
    <source>
        <dbReference type="EMBL" id="QPV64831.1"/>
    </source>
</evidence>
<organism evidence="2 3">
    <name type="scientific">Halosimplex litoreum</name>
    <dbReference type="NCBI Taxonomy" id="1198301"/>
    <lineage>
        <taxon>Archaea</taxon>
        <taxon>Methanobacteriati</taxon>
        <taxon>Methanobacteriota</taxon>
        <taxon>Stenosarchaea group</taxon>
        <taxon>Halobacteria</taxon>
        <taxon>Halobacteriales</taxon>
        <taxon>Haloarculaceae</taxon>
        <taxon>Halosimplex</taxon>
    </lineage>
</organism>
<gene>
    <name evidence="2" type="ORF">I7X12_09600</name>
</gene>
<keyword evidence="3" id="KW-1185">Reference proteome</keyword>
<keyword evidence="1" id="KW-0812">Transmembrane</keyword>
<keyword evidence="1" id="KW-1133">Transmembrane helix</keyword>
<dbReference type="KEGG" id="hlt:I7X12_09600"/>
<evidence type="ECO:0000313" key="3">
    <source>
        <dbReference type="Proteomes" id="UP000595001"/>
    </source>
</evidence>
<feature type="transmembrane region" description="Helical" evidence="1">
    <location>
        <begin position="255"/>
        <end position="274"/>
    </location>
</feature>
<dbReference type="OrthoDB" id="239866at2157"/>
<protein>
    <submittedName>
        <fullName evidence="2">Uncharacterized protein</fullName>
    </submittedName>
</protein>
<dbReference type="GeneID" id="60588747"/>
<evidence type="ECO:0000256" key="1">
    <source>
        <dbReference type="SAM" id="Phobius"/>
    </source>
</evidence>
<keyword evidence="1" id="KW-0472">Membrane</keyword>
<proteinExistence type="predicted"/>
<dbReference type="EMBL" id="CP065856">
    <property type="protein sequence ID" value="QPV64831.1"/>
    <property type="molecule type" value="Genomic_DNA"/>
</dbReference>
<accession>A0A7U3WB36</accession>
<dbReference type="RefSeq" id="WP_198063591.1">
    <property type="nucleotide sequence ID" value="NZ_CP065856.1"/>
</dbReference>
<sequence length="281" mass="30217">MTPNRSTVDRGDSSERGLSYSRSLRAFVAVLVVLSAASALASAGAYGGAAVDPEPTATPNHTSQPRDANVTVVLSPSASVVTTHAWYIARSEAEARQYDEGTANLTWFETDDRLHRAFADRDEALLEEFNDTTSSERTFESGSVVHVNMRFHWVFDPDPGSETPTSWSTDPFVGNGSLVLGPTVDRHLPNGTVVEVRVPAAEWTAERSTVDSYTDGNHGQTRVYGWTVGETDTEPRVVFNESVRETETAAAEDGAVGPAGGALLALLAVVLTVLTGRNYRD</sequence>
<dbReference type="Proteomes" id="UP000595001">
    <property type="component" value="Chromosome"/>
</dbReference>
<dbReference type="AlphaFoldDB" id="A0A7U3WB36"/>